<dbReference type="Pfam" id="PF02674">
    <property type="entry name" value="Colicin_V"/>
    <property type="match status" value="1"/>
</dbReference>
<accession>A0ABT8KMV7</accession>
<feature type="transmembrane region" description="Helical" evidence="5">
    <location>
        <begin position="28"/>
        <end position="52"/>
    </location>
</feature>
<reference evidence="6" key="1">
    <citation type="submission" date="2023-06" db="EMBL/GenBank/DDBJ databases">
        <title>Genomic of Parafulvivirga corallium.</title>
        <authorList>
            <person name="Wang G."/>
        </authorList>
    </citation>
    <scope>NUCLEOTIDE SEQUENCE</scope>
    <source>
        <strain evidence="6">BMA10</strain>
    </source>
</reference>
<gene>
    <name evidence="6" type="ORF">QQ008_09285</name>
</gene>
<dbReference type="PANTHER" id="PTHR37306:SF1">
    <property type="entry name" value="COLICIN V PRODUCTION PROTEIN"/>
    <property type="match status" value="1"/>
</dbReference>
<feature type="transmembrane region" description="Helical" evidence="5">
    <location>
        <begin position="101"/>
        <end position="122"/>
    </location>
</feature>
<evidence type="ECO:0000256" key="5">
    <source>
        <dbReference type="SAM" id="Phobius"/>
    </source>
</evidence>
<organism evidence="6 7">
    <name type="scientific">Splendidivirga corallicola</name>
    <dbReference type="NCBI Taxonomy" id="3051826"/>
    <lineage>
        <taxon>Bacteria</taxon>
        <taxon>Pseudomonadati</taxon>
        <taxon>Bacteroidota</taxon>
        <taxon>Cytophagia</taxon>
        <taxon>Cytophagales</taxon>
        <taxon>Splendidivirgaceae</taxon>
        <taxon>Splendidivirga</taxon>
    </lineage>
</organism>
<feature type="transmembrane region" description="Helical" evidence="5">
    <location>
        <begin position="59"/>
        <end position="81"/>
    </location>
</feature>
<evidence type="ECO:0000256" key="1">
    <source>
        <dbReference type="ARBA" id="ARBA00004141"/>
    </source>
</evidence>
<name>A0ABT8KMV7_9BACT</name>
<evidence type="ECO:0000313" key="7">
    <source>
        <dbReference type="Proteomes" id="UP001172082"/>
    </source>
</evidence>
<evidence type="ECO:0000313" key="6">
    <source>
        <dbReference type="EMBL" id="MDN5201554.1"/>
    </source>
</evidence>
<sequence length="178" mass="19527">MGTLDIIFLVVLGFGAYRGYKKGLLLELIGFLALVIAIVGAFKLLHVGIAFLENHFNGFSHILPFIAFILLFVGIIILINILGRAIKKILDLTLLGSVDNLFGAILGILKWSFGVSLFLWLITKAGFGLPEHLTENTFLYPIIEPIGPQVIDFVASIVPYSEELIDSIKEMIQPNSAS</sequence>
<evidence type="ECO:0000256" key="2">
    <source>
        <dbReference type="ARBA" id="ARBA00022692"/>
    </source>
</evidence>
<protein>
    <submittedName>
        <fullName evidence="6">CvpA family protein</fullName>
    </submittedName>
</protein>
<comment type="subcellular location">
    <subcellularLocation>
        <location evidence="1">Membrane</location>
        <topology evidence="1">Multi-pass membrane protein</topology>
    </subcellularLocation>
</comment>
<dbReference type="RefSeq" id="WP_346751582.1">
    <property type="nucleotide sequence ID" value="NZ_JAUJEA010000003.1"/>
</dbReference>
<keyword evidence="3 5" id="KW-1133">Transmembrane helix</keyword>
<dbReference type="InterPro" id="IPR003825">
    <property type="entry name" value="Colicin-V_CvpA"/>
</dbReference>
<dbReference type="PANTHER" id="PTHR37306">
    <property type="entry name" value="COLICIN V PRODUCTION PROTEIN"/>
    <property type="match status" value="1"/>
</dbReference>
<evidence type="ECO:0000256" key="3">
    <source>
        <dbReference type="ARBA" id="ARBA00022989"/>
    </source>
</evidence>
<comment type="caution">
    <text evidence="6">The sequence shown here is derived from an EMBL/GenBank/DDBJ whole genome shotgun (WGS) entry which is preliminary data.</text>
</comment>
<proteinExistence type="predicted"/>
<evidence type="ECO:0000256" key="4">
    <source>
        <dbReference type="ARBA" id="ARBA00023136"/>
    </source>
</evidence>
<keyword evidence="4 5" id="KW-0472">Membrane</keyword>
<keyword evidence="2 5" id="KW-0812">Transmembrane</keyword>
<keyword evidence="7" id="KW-1185">Reference proteome</keyword>
<dbReference type="EMBL" id="JAUJEA010000003">
    <property type="protein sequence ID" value="MDN5201554.1"/>
    <property type="molecule type" value="Genomic_DNA"/>
</dbReference>
<dbReference type="Proteomes" id="UP001172082">
    <property type="component" value="Unassembled WGS sequence"/>
</dbReference>